<proteinExistence type="predicted"/>
<reference evidence="2" key="1">
    <citation type="journal article" date="2019" name="Int. J. Syst. Evol. Microbiol.">
        <title>The Global Catalogue of Microorganisms (GCM) 10K type strain sequencing project: providing services to taxonomists for standard genome sequencing and annotation.</title>
        <authorList>
            <consortium name="The Broad Institute Genomics Platform"/>
            <consortium name="The Broad Institute Genome Sequencing Center for Infectious Disease"/>
            <person name="Wu L."/>
            <person name="Ma J."/>
        </authorList>
    </citation>
    <scope>NUCLEOTIDE SEQUENCE [LARGE SCALE GENOMIC DNA]</scope>
    <source>
        <strain evidence="2">KCTC 23701</strain>
    </source>
</reference>
<comment type="caution">
    <text evidence="1">The sequence shown here is derived from an EMBL/GenBank/DDBJ whole genome shotgun (WGS) entry which is preliminary data.</text>
</comment>
<gene>
    <name evidence="1" type="ORF">GCM10007350_13360</name>
</gene>
<dbReference type="EMBL" id="BMYO01000003">
    <property type="protein sequence ID" value="GHD60395.1"/>
    <property type="molecule type" value="Genomic_DNA"/>
</dbReference>
<dbReference type="RefSeq" id="WP_189459407.1">
    <property type="nucleotide sequence ID" value="NZ_BMYO01000003.1"/>
</dbReference>
<name>A0ABQ3H1I8_9NEIS</name>
<evidence type="ECO:0000313" key="2">
    <source>
        <dbReference type="Proteomes" id="UP000604737"/>
    </source>
</evidence>
<dbReference type="Proteomes" id="UP000604737">
    <property type="component" value="Unassembled WGS sequence"/>
</dbReference>
<evidence type="ECO:0000313" key="1">
    <source>
        <dbReference type="EMBL" id="GHD60395.1"/>
    </source>
</evidence>
<evidence type="ECO:0008006" key="3">
    <source>
        <dbReference type="Google" id="ProtNLM"/>
    </source>
</evidence>
<protein>
    <recommendedName>
        <fullName evidence="3">Phage tail assembly protein</fullName>
    </recommendedName>
</protein>
<accession>A0ABQ3H1I8</accession>
<keyword evidence="2" id="KW-1185">Reference proteome</keyword>
<sequence length="121" mass="13104">MDDTMDLHADQSPLEALIDELDNLSIDANGRLNLVLNTPLEDEDGNPVPVLVFRRDPCAGDLRDAKVQNLIAGKADDVLALLGRLCGLPLPRIRKLDLGDMATASLVIGCFFVPGRRTGKK</sequence>
<organism evidence="1 2">
    <name type="scientific">Jeongeupia chitinilytica</name>
    <dbReference type="NCBI Taxonomy" id="1041641"/>
    <lineage>
        <taxon>Bacteria</taxon>
        <taxon>Pseudomonadati</taxon>
        <taxon>Pseudomonadota</taxon>
        <taxon>Betaproteobacteria</taxon>
        <taxon>Neisseriales</taxon>
        <taxon>Chitinibacteraceae</taxon>
        <taxon>Jeongeupia</taxon>
    </lineage>
</organism>